<gene>
    <name evidence="2" type="ORF">ACD_4C00180G0001</name>
</gene>
<feature type="transmembrane region" description="Helical" evidence="1">
    <location>
        <begin position="108"/>
        <end position="130"/>
    </location>
</feature>
<evidence type="ECO:0008006" key="3">
    <source>
        <dbReference type="Google" id="ProtNLM"/>
    </source>
</evidence>
<organism evidence="2">
    <name type="scientific">uncultured bacterium</name>
    <name type="common">gcode 4</name>
    <dbReference type="NCBI Taxonomy" id="1234023"/>
    <lineage>
        <taxon>Bacteria</taxon>
        <taxon>environmental samples</taxon>
    </lineage>
</organism>
<protein>
    <recommendedName>
        <fullName evidence="3">DZANK-type domain-containing protein</fullName>
    </recommendedName>
</protein>
<feature type="transmembrane region" description="Helical" evidence="1">
    <location>
        <begin position="33"/>
        <end position="54"/>
    </location>
</feature>
<feature type="non-terminal residue" evidence="2">
    <location>
        <position position="1"/>
    </location>
</feature>
<reference evidence="2" key="1">
    <citation type="journal article" date="2012" name="Science">
        <title>Fermentation, hydrogen, and sulfur metabolism in multiple uncultivated bacterial phyla.</title>
        <authorList>
            <person name="Wrighton K.C."/>
            <person name="Thomas B.C."/>
            <person name="Sharon I."/>
            <person name="Miller C.S."/>
            <person name="Castelle C.J."/>
            <person name="VerBerkmoes N.C."/>
            <person name="Wilkins M.J."/>
            <person name="Hettich R.L."/>
            <person name="Lipton M.S."/>
            <person name="Williams K.H."/>
            <person name="Long P.E."/>
            <person name="Banfield J.F."/>
        </authorList>
    </citation>
    <scope>NUCLEOTIDE SEQUENCE [LARGE SCALE GENOMIC DNA]</scope>
</reference>
<name>K2F6L4_9BACT</name>
<evidence type="ECO:0000256" key="1">
    <source>
        <dbReference type="SAM" id="Phobius"/>
    </source>
</evidence>
<keyword evidence="1" id="KW-0472">Membrane</keyword>
<feature type="transmembrane region" description="Helical" evidence="1">
    <location>
        <begin position="66"/>
        <end position="88"/>
    </location>
</feature>
<accession>K2F6L4</accession>
<comment type="caution">
    <text evidence="2">The sequence shown here is derived from an EMBL/GenBank/DDBJ whole genome shotgun (WGS) entry which is preliminary data.</text>
</comment>
<proteinExistence type="predicted"/>
<dbReference type="AlphaFoldDB" id="K2F6L4"/>
<sequence length="200" mass="24103">EIKNQFRWEVEILDGKVEIAEKDYKNAYMLYRIYVAILSFLFAITVFLILYKIYVKQKIKNSPQTIIFSVATFAYWLVLLQISVLFIWDIIPHKLLEWIGNLFAMFTPLVYLVQFLWPIIIIAIFWFLVFKIQKRLYSPQNILKRFITDKKCPNCWNSVDFTKPFCPLCSHEIQIKCPLCHEFSLKWMPYCSNCWWDISK</sequence>
<keyword evidence="1" id="KW-0812">Transmembrane</keyword>
<keyword evidence="1" id="KW-1133">Transmembrane helix</keyword>
<dbReference type="EMBL" id="AMFJ01000696">
    <property type="protein sequence ID" value="EKE26721.1"/>
    <property type="molecule type" value="Genomic_DNA"/>
</dbReference>
<evidence type="ECO:0000313" key="2">
    <source>
        <dbReference type="EMBL" id="EKE26721.1"/>
    </source>
</evidence>